<proteinExistence type="predicted"/>
<name>A0A484WWB5_9ENTR</name>
<protein>
    <submittedName>
        <fullName evidence="1">Putative fimbrial protein</fullName>
    </submittedName>
</protein>
<evidence type="ECO:0000313" key="2">
    <source>
        <dbReference type="Proteomes" id="UP000351155"/>
    </source>
</evidence>
<organism evidence="1 2">
    <name type="scientific">Enterobacter cancerogenus</name>
    <dbReference type="NCBI Taxonomy" id="69218"/>
    <lineage>
        <taxon>Bacteria</taxon>
        <taxon>Pseudomonadati</taxon>
        <taxon>Pseudomonadota</taxon>
        <taxon>Gammaproteobacteria</taxon>
        <taxon>Enterobacterales</taxon>
        <taxon>Enterobacteriaceae</taxon>
        <taxon>Enterobacter</taxon>
        <taxon>Enterobacter cloacae complex</taxon>
    </lineage>
</organism>
<gene>
    <name evidence="1" type="ORF">NCTC12126_01144</name>
</gene>
<accession>A0A484WWB5</accession>
<dbReference type="AlphaFoldDB" id="A0A484WWB5"/>
<evidence type="ECO:0000313" key="1">
    <source>
        <dbReference type="EMBL" id="VFS15236.1"/>
    </source>
</evidence>
<reference evidence="1 2" key="1">
    <citation type="submission" date="2019-03" db="EMBL/GenBank/DDBJ databases">
        <authorList>
            <consortium name="Pathogen Informatics"/>
        </authorList>
    </citation>
    <scope>NUCLEOTIDE SEQUENCE [LARGE SCALE GENOMIC DNA]</scope>
    <source>
        <strain evidence="1 2">NCTC12126</strain>
    </source>
</reference>
<dbReference type="EMBL" id="CAADIW010000006">
    <property type="protein sequence ID" value="VFS15236.1"/>
    <property type="molecule type" value="Genomic_DNA"/>
</dbReference>
<dbReference type="Proteomes" id="UP000351155">
    <property type="component" value="Unassembled WGS sequence"/>
</dbReference>
<sequence>MTMTNSRELDLGIDPISGEVTIVDGSTGAACTKYTRNTISGVLCDLMEYTFIGEDVTGYSPGLALTSSRVNSVLQSHMSGGTGLAAELTFDESNWYSISGGIQSDTRVLAQTFLAAPQKNGGKAYLKIFLPKALILSVAQAGDGTGIGNIVSLCLTPGNSSLAADFCFQPGGGVVINPIEPGLEIVPDNPDYTLDPNGLGGSGTGIIGETPIEIPTPLPTAAHKAMLPWRYVKVTGPTRSLNGVDYCAFSGNGFTVPIPGNVLVGKSQTLLTHNCKGEVLQVPAPATHASEWDKMSSGVTDLWLWKTPLVLQFVMDNPVSKTTYDGNDWFGEVTAQGKIDVSASWN</sequence>